<feature type="domain" description="Carboxylesterase type B" evidence="5">
    <location>
        <begin position="498"/>
        <end position="961"/>
    </location>
</feature>
<comment type="similarity">
    <text evidence="1">Belongs to the type-B carboxylesterase/lipase family.</text>
</comment>
<organism evidence="6 7">
    <name type="scientific">Mya arenaria</name>
    <name type="common">Soft-shell clam</name>
    <dbReference type="NCBI Taxonomy" id="6604"/>
    <lineage>
        <taxon>Eukaryota</taxon>
        <taxon>Metazoa</taxon>
        <taxon>Spiralia</taxon>
        <taxon>Lophotrochozoa</taxon>
        <taxon>Mollusca</taxon>
        <taxon>Bivalvia</taxon>
        <taxon>Autobranchia</taxon>
        <taxon>Heteroconchia</taxon>
        <taxon>Euheterodonta</taxon>
        <taxon>Imparidentia</taxon>
        <taxon>Neoheterodontei</taxon>
        <taxon>Myida</taxon>
        <taxon>Myoidea</taxon>
        <taxon>Myidae</taxon>
        <taxon>Mya</taxon>
    </lineage>
</organism>
<dbReference type="InterPro" id="IPR029058">
    <property type="entry name" value="AB_hydrolase_fold"/>
</dbReference>
<dbReference type="InterPro" id="IPR050654">
    <property type="entry name" value="AChE-related_enzymes"/>
</dbReference>
<feature type="signal peptide" evidence="4">
    <location>
        <begin position="1"/>
        <end position="20"/>
    </location>
</feature>
<feature type="domain" description="Carboxylesterase type B" evidence="5">
    <location>
        <begin position="22"/>
        <end position="495"/>
    </location>
</feature>
<protein>
    <submittedName>
        <fullName evidence="6">NLGN1-like protein</fullName>
    </submittedName>
</protein>
<sequence>MVKGLVFILLCFAPICVTVAQQVTVDTYVGSIIGERIEDTFNGSSYYVTRFLGIPYAESTEGYGRFMKPTKKAPFDAPFNASTPGHRCPQRVQNGIDMGFSEDCLNLNVIVPDGAIGGTEPKAVMVWIHGGAFQVGSQDLYMTSALSGLYDVIYVTMNYRVGAFGFLASKEYGMYGNYGLWDQHTAIKWVSDNIKAFGGDTNRVTIFGGSAGAASVIYQANYDGNWDLFQRAIAESSPSLSFSSHPEEQFEEFTKRLGCNDMDMYEKISCLQSIPLSDILEKISNTDMFKPVQDYDFIRYDPGQMFHDDRMSTSMFGDLDILIGQNTNEGGLTLIVFAPFILQTIDDIKDGMSESQFAQYMNAFFMARNTKASDALIASLRHQYTDWNNPDDPTTLRSAVLQSAMDASFTTSITKMLKSHANSGGTGNTYMYVFDHRPSYSTAPEWLEGANHADEVGYVLGFPGPYEEAELYLPAQDVQLALDVMKYWTNFAKTGIEGTFNGSSYYVTRFLGIPYAESTEGYGRFMRPTRKADFDVPFNASTPGHRCPQRVQNGIDMGFSEDCLNLNIFVPDGAIGGTEPKAVMVWIYGGAFQVGSQDTYMTSALSGLNDVIYVTMNYRVSAFGFLGSKKYSYYGMDGNNGLWDQHAAIKWVNDNIDAFGGDLDRVTIFGESAGAASVIYQANYDGNWGLFQRAIAESGSVGPNWSYSSHPDKQFDDFLERLGCNDKAEDMYKISCLQSLPLSVILENIGTTDIFKPVQDDDFIRFDPGQMLHDDRMSTSMFGGLDILMGQNTNEGGMTLMEIASLNQLTIDDIKDGMSESQFAEYMNELFMVHNIEASDALIASLRHQYTDWNNPDDPTTLRSAVLHYAMDADYTTAITQRLKSHAHSGGYGNTYMYVFDHRPSYSTAPEWLQGANHGDEIGYVLGFPGTYGDVAPYLPAQDVQLALDVMKYWTNFAKTGW</sequence>
<keyword evidence="7" id="KW-1185">Reference proteome</keyword>
<keyword evidence="3" id="KW-0378">Hydrolase</keyword>
<dbReference type="Proteomes" id="UP001164746">
    <property type="component" value="Chromosome 8"/>
</dbReference>
<keyword evidence="4" id="KW-0732">Signal</keyword>
<name>A0ABY7ERA8_MYAAR</name>
<dbReference type="PANTHER" id="PTHR43918:SF4">
    <property type="entry name" value="CARBOXYLIC ESTER HYDROLASE"/>
    <property type="match status" value="1"/>
</dbReference>
<evidence type="ECO:0000256" key="4">
    <source>
        <dbReference type="SAM" id="SignalP"/>
    </source>
</evidence>
<evidence type="ECO:0000256" key="3">
    <source>
        <dbReference type="ARBA" id="ARBA00022801"/>
    </source>
</evidence>
<feature type="non-terminal residue" evidence="6">
    <location>
        <position position="1"/>
    </location>
</feature>
<evidence type="ECO:0000256" key="1">
    <source>
        <dbReference type="ARBA" id="ARBA00005964"/>
    </source>
</evidence>
<dbReference type="Pfam" id="PF00135">
    <property type="entry name" value="COesterase"/>
    <property type="match status" value="2"/>
</dbReference>
<evidence type="ECO:0000256" key="2">
    <source>
        <dbReference type="ARBA" id="ARBA00022487"/>
    </source>
</evidence>
<dbReference type="EMBL" id="CP111019">
    <property type="protein sequence ID" value="WAR11341.1"/>
    <property type="molecule type" value="Genomic_DNA"/>
</dbReference>
<evidence type="ECO:0000259" key="5">
    <source>
        <dbReference type="Pfam" id="PF00135"/>
    </source>
</evidence>
<reference evidence="6" key="1">
    <citation type="submission" date="2022-11" db="EMBL/GenBank/DDBJ databases">
        <title>Centuries of genome instability and evolution in soft-shell clam transmissible cancer (bioRxiv).</title>
        <authorList>
            <person name="Hart S.F.M."/>
            <person name="Yonemitsu M.A."/>
            <person name="Giersch R.M."/>
            <person name="Beal B.F."/>
            <person name="Arriagada G."/>
            <person name="Davis B.W."/>
            <person name="Ostrander E.A."/>
            <person name="Goff S.P."/>
            <person name="Metzger M.J."/>
        </authorList>
    </citation>
    <scope>NUCLEOTIDE SEQUENCE</scope>
    <source>
        <strain evidence="6">MELC-2E11</strain>
        <tissue evidence="6">Siphon/mantle</tissue>
    </source>
</reference>
<feature type="chain" id="PRO_5046054833" evidence="4">
    <location>
        <begin position="21"/>
        <end position="962"/>
    </location>
</feature>
<dbReference type="SUPFAM" id="SSF53474">
    <property type="entry name" value="alpha/beta-Hydrolases"/>
    <property type="match status" value="2"/>
</dbReference>
<evidence type="ECO:0000313" key="7">
    <source>
        <dbReference type="Proteomes" id="UP001164746"/>
    </source>
</evidence>
<proteinExistence type="inferred from homology"/>
<evidence type="ECO:0000313" key="6">
    <source>
        <dbReference type="EMBL" id="WAR11341.1"/>
    </source>
</evidence>
<keyword evidence="2" id="KW-0719">Serine esterase</keyword>
<dbReference type="PROSITE" id="PS00122">
    <property type="entry name" value="CARBOXYLESTERASE_B_1"/>
    <property type="match status" value="2"/>
</dbReference>
<dbReference type="InterPro" id="IPR019826">
    <property type="entry name" value="Carboxylesterase_B_AS"/>
</dbReference>
<accession>A0ABY7ERA8</accession>
<gene>
    <name evidence="6" type="ORF">MAR_025521</name>
</gene>
<dbReference type="PANTHER" id="PTHR43918">
    <property type="entry name" value="ACETYLCHOLINESTERASE"/>
    <property type="match status" value="1"/>
</dbReference>
<dbReference type="InterPro" id="IPR002018">
    <property type="entry name" value="CarbesteraseB"/>
</dbReference>
<dbReference type="Gene3D" id="3.40.50.1820">
    <property type="entry name" value="alpha/beta hydrolase"/>
    <property type="match status" value="2"/>
</dbReference>